<reference evidence="2" key="1">
    <citation type="submission" date="2013-09" db="EMBL/GenBank/DDBJ databases">
        <title>Corchorus olitorius genome sequencing.</title>
        <authorList>
            <person name="Alam M."/>
            <person name="Haque M.S."/>
            <person name="Islam M.S."/>
            <person name="Emdad E.M."/>
            <person name="Islam M.M."/>
            <person name="Ahmed B."/>
            <person name="Halim A."/>
            <person name="Hossen Q.M.M."/>
            <person name="Hossain M.Z."/>
            <person name="Ahmed R."/>
            <person name="Khan M.M."/>
            <person name="Islam R."/>
            <person name="Rashid M.M."/>
            <person name="Khan S.A."/>
            <person name="Rahman M.S."/>
            <person name="Alam M."/>
            <person name="Yahiya A.S."/>
            <person name="Khan M.S."/>
            <person name="Azam M.S."/>
            <person name="Haque T."/>
            <person name="Lashkar M.Z.H."/>
            <person name="Akhand A.I."/>
            <person name="Morshed G."/>
            <person name="Roy S."/>
            <person name="Uddin K.S."/>
            <person name="Rabeya T."/>
            <person name="Hossain A.S."/>
            <person name="Chowdhury A."/>
            <person name="Snigdha A.R."/>
            <person name="Mortoza M.S."/>
            <person name="Matin S.A."/>
            <person name="Hoque S.M.E."/>
            <person name="Islam M.K."/>
            <person name="Roy D.K."/>
            <person name="Haider R."/>
            <person name="Moosa M.M."/>
            <person name="Elias S.M."/>
            <person name="Hasan A.M."/>
            <person name="Jahan S."/>
            <person name="Shafiuddin M."/>
            <person name="Mahmood N."/>
            <person name="Shommy N.S."/>
        </authorList>
    </citation>
    <scope>NUCLEOTIDE SEQUENCE [LARGE SCALE GENOMIC DNA]</scope>
    <source>
        <strain evidence="2">cv. O-4</strain>
    </source>
</reference>
<dbReference type="Proteomes" id="UP000187203">
    <property type="component" value="Unassembled WGS sequence"/>
</dbReference>
<proteinExistence type="predicted"/>
<sequence>MFLNLCHNHAHLPRPVPQDEENVPCLFNTQVSCDNFPGYKLMVCFNVRNSLSMLAAWEWDEILVASPSQLNFTSQAEVQSCNNYIGPTLKACRNLATERKLQRDRKPL</sequence>
<gene>
    <name evidence="1" type="ORF">COLO4_04579</name>
</gene>
<protein>
    <submittedName>
        <fullName evidence="1">ABC transporter like protein</fullName>
    </submittedName>
</protein>
<organism evidence="1 2">
    <name type="scientific">Corchorus olitorius</name>
    <dbReference type="NCBI Taxonomy" id="93759"/>
    <lineage>
        <taxon>Eukaryota</taxon>
        <taxon>Viridiplantae</taxon>
        <taxon>Streptophyta</taxon>
        <taxon>Embryophyta</taxon>
        <taxon>Tracheophyta</taxon>
        <taxon>Spermatophyta</taxon>
        <taxon>Magnoliopsida</taxon>
        <taxon>eudicotyledons</taxon>
        <taxon>Gunneridae</taxon>
        <taxon>Pentapetalae</taxon>
        <taxon>rosids</taxon>
        <taxon>malvids</taxon>
        <taxon>Malvales</taxon>
        <taxon>Malvaceae</taxon>
        <taxon>Grewioideae</taxon>
        <taxon>Apeibeae</taxon>
        <taxon>Corchorus</taxon>
    </lineage>
</organism>
<dbReference type="AlphaFoldDB" id="A0A1R3KTI9"/>
<name>A0A1R3KTI9_9ROSI</name>
<evidence type="ECO:0000313" key="2">
    <source>
        <dbReference type="Proteomes" id="UP000187203"/>
    </source>
</evidence>
<keyword evidence="2" id="KW-1185">Reference proteome</keyword>
<comment type="caution">
    <text evidence="1">The sequence shown here is derived from an EMBL/GenBank/DDBJ whole genome shotgun (WGS) entry which is preliminary data.</text>
</comment>
<accession>A0A1R3KTI9</accession>
<dbReference type="EMBL" id="AWUE01011882">
    <property type="protein sequence ID" value="OMP10358.1"/>
    <property type="molecule type" value="Genomic_DNA"/>
</dbReference>
<evidence type="ECO:0000313" key="1">
    <source>
        <dbReference type="EMBL" id="OMP10358.1"/>
    </source>
</evidence>